<dbReference type="EMBL" id="CAJGYM010000076">
    <property type="protein sequence ID" value="CAD6196602.1"/>
    <property type="molecule type" value="Genomic_DNA"/>
</dbReference>
<name>A0A8S1HMQ5_9PELO</name>
<keyword evidence="2" id="KW-1185">Reference proteome</keyword>
<gene>
    <name evidence="1" type="ORF">CAUJ_LOCUS12516</name>
</gene>
<protein>
    <submittedName>
        <fullName evidence="1">Uncharacterized protein</fullName>
    </submittedName>
</protein>
<accession>A0A8S1HMQ5</accession>
<organism evidence="1 2">
    <name type="scientific">Caenorhabditis auriculariae</name>
    <dbReference type="NCBI Taxonomy" id="2777116"/>
    <lineage>
        <taxon>Eukaryota</taxon>
        <taxon>Metazoa</taxon>
        <taxon>Ecdysozoa</taxon>
        <taxon>Nematoda</taxon>
        <taxon>Chromadorea</taxon>
        <taxon>Rhabditida</taxon>
        <taxon>Rhabditina</taxon>
        <taxon>Rhabditomorpha</taxon>
        <taxon>Rhabditoidea</taxon>
        <taxon>Rhabditidae</taxon>
        <taxon>Peloderinae</taxon>
        <taxon>Caenorhabditis</taxon>
    </lineage>
</organism>
<dbReference type="AlphaFoldDB" id="A0A8S1HMQ5"/>
<proteinExistence type="predicted"/>
<reference evidence="1" key="1">
    <citation type="submission" date="2020-10" db="EMBL/GenBank/DDBJ databases">
        <authorList>
            <person name="Kikuchi T."/>
        </authorList>
    </citation>
    <scope>NUCLEOTIDE SEQUENCE</scope>
    <source>
        <strain evidence="1">NKZ352</strain>
    </source>
</reference>
<evidence type="ECO:0000313" key="2">
    <source>
        <dbReference type="Proteomes" id="UP000835052"/>
    </source>
</evidence>
<dbReference type="Proteomes" id="UP000835052">
    <property type="component" value="Unassembled WGS sequence"/>
</dbReference>
<evidence type="ECO:0000313" key="1">
    <source>
        <dbReference type="EMBL" id="CAD6196602.1"/>
    </source>
</evidence>
<comment type="caution">
    <text evidence="1">The sequence shown here is derived from an EMBL/GenBank/DDBJ whole genome shotgun (WGS) entry which is preliminary data.</text>
</comment>
<sequence length="102" mass="11641">MKRSLPPCIRGDVLKQNPWRTKFQLQARQYQAEEPVLAEACLGLRDAIKVVTRNASSLRYSRFTASLGRKKEWQVCDLQQPATVSFLIVAGPIFRWPKPAVN</sequence>